<accession>A0A0B7B4P9</accession>
<dbReference type="AlphaFoldDB" id="A0A0B7B4P9"/>
<evidence type="ECO:0000313" key="1">
    <source>
        <dbReference type="EMBL" id="CEK88329.1"/>
    </source>
</evidence>
<dbReference type="EMBL" id="HACG01041464">
    <property type="protein sequence ID" value="CEK88329.1"/>
    <property type="molecule type" value="Transcribed_RNA"/>
</dbReference>
<reference evidence="1" key="1">
    <citation type="submission" date="2014-12" db="EMBL/GenBank/DDBJ databases">
        <title>Insight into the proteome of Arion vulgaris.</title>
        <authorList>
            <person name="Aradska J."/>
            <person name="Bulat T."/>
            <person name="Smidak R."/>
            <person name="Sarate P."/>
            <person name="Gangsoo J."/>
            <person name="Sialana F."/>
            <person name="Bilban M."/>
            <person name="Lubec G."/>
        </authorList>
    </citation>
    <scope>NUCLEOTIDE SEQUENCE</scope>
    <source>
        <tissue evidence="1">Skin</tissue>
    </source>
</reference>
<protein>
    <submittedName>
        <fullName evidence="1">Uncharacterized protein</fullName>
    </submittedName>
</protein>
<sequence length="49" mass="5519">MAHNEECGQHHVSYCFIVSLEPNLKMGNMRAICGQKILLQLGIKPRPLV</sequence>
<proteinExistence type="predicted"/>
<name>A0A0B7B4P9_9EUPU</name>
<gene>
    <name evidence="1" type="primary">ORF164683</name>
</gene>
<organism evidence="1">
    <name type="scientific">Arion vulgaris</name>
    <dbReference type="NCBI Taxonomy" id="1028688"/>
    <lineage>
        <taxon>Eukaryota</taxon>
        <taxon>Metazoa</taxon>
        <taxon>Spiralia</taxon>
        <taxon>Lophotrochozoa</taxon>
        <taxon>Mollusca</taxon>
        <taxon>Gastropoda</taxon>
        <taxon>Heterobranchia</taxon>
        <taxon>Euthyneura</taxon>
        <taxon>Panpulmonata</taxon>
        <taxon>Eupulmonata</taxon>
        <taxon>Stylommatophora</taxon>
        <taxon>Helicina</taxon>
        <taxon>Arionoidea</taxon>
        <taxon>Arionidae</taxon>
        <taxon>Arion</taxon>
    </lineage>
</organism>